<accession>A0A232M4X0</accession>
<dbReference type="PANTHER" id="PTHR47843">
    <property type="entry name" value="BTB DOMAIN-CONTAINING PROTEIN-RELATED"/>
    <property type="match status" value="1"/>
</dbReference>
<organism evidence="3 4">
    <name type="scientific">Elaphomyces granulatus</name>
    <dbReference type="NCBI Taxonomy" id="519963"/>
    <lineage>
        <taxon>Eukaryota</taxon>
        <taxon>Fungi</taxon>
        <taxon>Dikarya</taxon>
        <taxon>Ascomycota</taxon>
        <taxon>Pezizomycotina</taxon>
        <taxon>Eurotiomycetes</taxon>
        <taxon>Eurotiomycetidae</taxon>
        <taxon>Eurotiales</taxon>
        <taxon>Elaphomycetaceae</taxon>
        <taxon>Elaphomyces</taxon>
    </lineage>
</organism>
<keyword evidence="4" id="KW-1185">Reference proteome</keyword>
<dbReference type="Proteomes" id="UP000243515">
    <property type="component" value="Unassembled WGS sequence"/>
</dbReference>
<dbReference type="InterPro" id="IPR011333">
    <property type="entry name" value="SKP1/BTB/POZ_sf"/>
</dbReference>
<dbReference type="CDD" id="cd18186">
    <property type="entry name" value="BTB_POZ_ZBTB_KLHL-like"/>
    <property type="match status" value="1"/>
</dbReference>
<dbReference type="OrthoDB" id="6359816at2759"/>
<comment type="caution">
    <text evidence="3">The sequence shown here is derived from an EMBL/GenBank/DDBJ whole genome shotgun (WGS) entry which is preliminary data.</text>
</comment>
<name>A0A232M4X0_9EURO</name>
<feature type="domain" description="BTB" evidence="2">
    <location>
        <begin position="36"/>
        <end position="103"/>
    </location>
</feature>
<evidence type="ECO:0000313" key="3">
    <source>
        <dbReference type="EMBL" id="OXV11324.1"/>
    </source>
</evidence>
<dbReference type="PROSITE" id="PS50097">
    <property type="entry name" value="BTB"/>
    <property type="match status" value="1"/>
</dbReference>
<gene>
    <name evidence="3" type="ORF">Egran_00915</name>
</gene>
<proteinExistence type="predicted"/>
<dbReference type="Gene3D" id="3.30.710.10">
    <property type="entry name" value="Potassium Channel Kv1.1, Chain A"/>
    <property type="match status" value="1"/>
</dbReference>
<feature type="region of interest" description="Disordered" evidence="1">
    <location>
        <begin position="109"/>
        <end position="142"/>
    </location>
</feature>
<dbReference type="AlphaFoldDB" id="A0A232M4X0"/>
<reference evidence="3 4" key="1">
    <citation type="journal article" date="2015" name="Environ. Microbiol.">
        <title>Metagenome sequence of Elaphomyces granulatus from sporocarp tissue reveals Ascomycota ectomycorrhizal fingerprints of genome expansion and a Proteobacteria-rich microbiome.</title>
        <authorList>
            <person name="Quandt C.A."/>
            <person name="Kohler A."/>
            <person name="Hesse C.N."/>
            <person name="Sharpton T.J."/>
            <person name="Martin F."/>
            <person name="Spatafora J.W."/>
        </authorList>
    </citation>
    <scope>NUCLEOTIDE SEQUENCE [LARGE SCALE GENOMIC DNA]</scope>
    <source>
        <strain evidence="3 4">OSC145934</strain>
    </source>
</reference>
<dbReference type="EMBL" id="NPHW01002507">
    <property type="protein sequence ID" value="OXV11324.1"/>
    <property type="molecule type" value="Genomic_DNA"/>
</dbReference>
<dbReference type="InterPro" id="IPR000210">
    <property type="entry name" value="BTB/POZ_dom"/>
</dbReference>
<evidence type="ECO:0000256" key="1">
    <source>
        <dbReference type="SAM" id="MobiDB-lite"/>
    </source>
</evidence>
<dbReference type="Pfam" id="PF00651">
    <property type="entry name" value="BTB"/>
    <property type="match status" value="1"/>
</dbReference>
<sequence>MAYFSPIPSESQGLRSAVDEEMQSLLSSLYLNPKYSDLTIICGTETFSAHRNIVCSRSAYFARACDGEFKEAFSREIKLPDREPVLVKKTLEFLYTGDYTPEGYDFMSYTTGEAGTKTPPSEPQDGQPANGPSPDGSQPRMNKPFGEQALSLSCFHVLMYVEADYFQVDRLKALAKEKFCASFMDKPDRKSFQAAVVEVYRSTPEYDRGLKDVVIASTRNNLATLRNWWYPVLNNDLLRSVPEFAVDLCIATLDKYVEDLNPQQSYPYWMANGSPANDQKLDAVRGLGTNSGRGTARVRVCLPK</sequence>
<dbReference type="PANTHER" id="PTHR47843:SF5">
    <property type="entry name" value="BTB_POZ DOMAIN PROTEIN"/>
    <property type="match status" value="1"/>
</dbReference>
<evidence type="ECO:0000313" key="4">
    <source>
        <dbReference type="Proteomes" id="UP000243515"/>
    </source>
</evidence>
<dbReference type="SUPFAM" id="SSF54695">
    <property type="entry name" value="POZ domain"/>
    <property type="match status" value="1"/>
</dbReference>
<dbReference type="SMART" id="SM00225">
    <property type="entry name" value="BTB"/>
    <property type="match status" value="1"/>
</dbReference>
<protein>
    <recommendedName>
        <fullName evidence="2">BTB domain-containing protein</fullName>
    </recommendedName>
</protein>
<evidence type="ECO:0000259" key="2">
    <source>
        <dbReference type="PROSITE" id="PS50097"/>
    </source>
</evidence>